<gene>
    <name evidence="4" type="ORF">MELA_00929</name>
</gene>
<dbReference type="GO" id="GO:0043190">
    <property type="term" value="C:ATP-binding cassette (ABC) transporter complex"/>
    <property type="evidence" value="ECO:0007669"/>
    <property type="project" value="InterPro"/>
</dbReference>
<dbReference type="NCBIfam" id="TIGR01098">
    <property type="entry name" value="3A0109s03R"/>
    <property type="match status" value="1"/>
</dbReference>
<dbReference type="InterPro" id="IPR030836">
    <property type="entry name" value="ABC_peri_PhnD-like"/>
</dbReference>
<dbReference type="GO" id="GO:0055085">
    <property type="term" value="P:transmembrane transport"/>
    <property type="evidence" value="ECO:0007669"/>
    <property type="project" value="InterPro"/>
</dbReference>
<reference evidence="4 5" key="1">
    <citation type="submission" date="2019-07" db="EMBL/GenBank/DDBJ databases">
        <authorList>
            <person name="Cremers G."/>
        </authorList>
    </citation>
    <scope>NUCLEOTIDE SEQUENCE [LARGE SCALE GENOMIC DNA]</scope>
</reference>
<evidence type="ECO:0000256" key="2">
    <source>
        <dbReference type="ARBA" id="ARBA00022729"/>
    </source>
</evidence>
<protein>
    <submittedName>
        <fullName evidence="4">Phosphonate ABC transporter substrate-binding protein</fullName>
    </submittedName>
</protein>
<accession>A0A564ZHF9</accession>
<evidence type="ECO:0000256" key="1">
    <source>
        <dbReference type="ARBA" id="ARBA00007162"/>
    </source>
</evidence>
<dbReference type="Gene3D" id="3.40.190.10">
    <property type="entry name" value="Periplasmic binding protein-like II"/>
    <property type="match status" value="2"/>
</dbReference>
<dbReference type="EMBL" id="CABIKM010000015">
    <property type="protein sequence ID" value="VUZ84556.1"/>
    <property type="molecule type" value="Genomic_DNA"/>
</dbReference>
<comment type="similarity">
    <text evidence="1">Belongs to the phosphate/phosphite/phosphonate binding protein family.</text>
</comment>
<sequence length="291" mass="32563">MGRRWIVVGLSSVVAVMVGLGSLSPVWSESPKELRVSAIPDENPTELMRIYAPFAEYLSREIGIPVRYYNVVDYAATVEGLAAKKLDMVWYGGFTFVQARKRTGNAIPVVSREEDLRFHSKFIARWDAGIKTLADLKGKSFSFGSVSSTSGHLMPRYFLLQNGINPERDFATFSFSGAHDATALWVESGKVDAGALNEAVWDKLIERKKIDPNKVKVFWTTPPYIDYVWTVRGDLDSALIEKITTAFMKLDYSNPADKALMDLQRTKKYIRVKAEQFKAAEDAAIAAGLFQ</sequence>
<dbReference type="PANTHER" id="PTHR35841">
    <property type="entry name" value="PHOSPHONATES-BINDING PERIPLASMIC PROTEIN"/>
    <property type="match status" value="1"/>
</dbReference>
<dbReference type="Proteomes" id="UP000334340">
    <property type="component" value="Unassembled WGS sequence"/>
</dbReference>
<dbReference type="SUPFAM" id="SSF53850">
    <property type="entry name" value="Periplasmic binding protein-like II"/>
    <property type="match status" value="1"/>
</dbReference>
<dbReference type="PANTHER" id="PTHR35841:SF1">
    <property type="entry name" value="PHOSPHONATES-BINDING PERIPLASMIC PROTEIN"/>
    <property type="match status" value="1"/>
</dbReference>
<dbReference type="InterPro" id="IPR005770">
    <property type="entry name" value="PhnD"/>
</dbReference>
<dbReference type="AlphaFoldDB" id="A0A564ZHF9"/>
<evidence type="ECO:0000313" key="4">
    <source>
        <dbReference type="EMBL" id="VUZ84556.1"/>
    </source>
</evidence>
<dbReference type="InterPro" id="IPR001638">
    <property type="entry name" value="Solute-binding_3/MltF_N"/>
</dbReference>
<evidence type="ECO:0000259" key="3">
    <source>
        <dbReference type="SMART" id="SM00062"/>
    </source>
</evidence>
<feature type="domain" description="Solute-binding protein family 3/N-terminal" evidence="3">
    <location>
        <begin position="33"/>
        <end position="273"/>
    </location>
</feature>
<keyword evidence="5" id="KW-1185">Reference proteome</keyword>
<evidence type="ECO:0000313" key="5">
    <source>
        <dbReference type="Proteomes" id="UP000334340"/>
    </source>
</evidence>
<keyword evidence="2" id="KW-0732">Signal</keyword>
<dbReference type="NCBIfam" id="TIGR04553">
    <property type="entry name" value="ABC_peri_selen"/>
    <property type="match status" value="1"/>
</dbReference>
<organism evidence="4 5">
    <name type="scientific">Candidatus Methylomirabilis lanthanidiphila</name>
    <dbReference type="NCBI Taxonomy" id="2211376"/>
    <lineage>
        <taxon>Bacteria</taxon>
        <taxon>Candidatus Methylomirabilota</taxon>
        <taxon>Candidatus Methylomirabilia</taxon>
        <taxon>Candidatus Methylomirabilales</taxon>
        <taxon>Candidatus Methylomirabilaceae</taxon>
        <taxon>Candidatus Methylomirabilis</taxon>
    </lineage>
</organism>
<name>A0A564ZHF9_9BACT</name>
<dbReference type="SMART" id="SM00062">
    <property type="entry name" value="PBPb"/>
    <property type="match status" value="1"/>
</dbReference>
<proteinExistence type="inferred from homology"/>
<dbReference type="Pfam" id="PF12974">
    <property type="entry name" value="Phosphonate-bd"/>
    <property type="match status" value="1"/>
</dbReference>
<dbReference type="CDD" id="cd13572">
    <property type="entry name" value="PBP2_PnhD_2"/>
    <property type="match status" value="1"/>
</dbReference>